<keyword evidence="2" id="KW-0732">Signal</keyword>
<keyword evidence="4" id="KW-0456">Lyase</keyword>
<keyword evidence="3" id="KW-0325">Glycoprotein</keyword>
<evidence type="ECO:0000256" key="1">
    <source>
        <dbReference type="ARBA" id="ARBA00022723"/>
    </source>
</evidence>
<dbReference type="InterPro" id="IPR011050">
    <property type="entry name" value="Pectin_lyase_fold/virulence"/>
</dbReference>
<dbReference type="RefSeq" id="WP_231006965.1">
    <property type="nucleotide sequence ID" value="NZ_JAJNEC010000005.1"/>
</dbReference>
<dbReference type="Proteomes" id="UP001199816">
    <property type="component" value="Unassembled WGS sequence"/>
</dbReference>
<dbReference type="InterPro" id="IPR012334">
    <property type="entry name" value="Pectin_lyas_fold"/>
</dbReference>
<sequence>MYRLLTLIFTVTVLCSAGQENSSSKSGPVIAFPGAEGFGKYTTGGRGGRVYLVTHLNDEGDGSLRKAVSSDEPRIIVFRVSGTIHLKSRLNIKGHKTIAGQTAPGGGICLADQPVVLAGDQIIIRFLRFRMGDRYQNKGMQDGGGSDDALGASGRSNIIIDHCSMSWSTDEVCSVYRGDSTTLQWNILSEPLNYSYHFEEGDQDFERHGYGGIWGGAHFSAHHNLFAHCNSRNPRFNGARLGAIAELADFQNNVIYNWGGNNIYGGEGGAYNIVNNYFKYGPATKTSVRYQIVNPNKEEKKQIPFGHYYVAGNYVDGAPDITSNNYKGIRMGNNGTDTDKETAVVARAFNTVVLPRQLAVDAYDAVLEQAGAILPERDTLDRRIINNVRHRTGMLIDVQGNYPHGTPYEKTVTAWPFLKPGQAPADTDLDGIPDDWEKAHALNPDDKRDATALTLDTQYSNIEVYINDLVTYKR</sequence>
<keyword evidence="1" id="KW-0479">Metal-binding</keyword>
<dbReference type="PANTHER" id="PTHR42970">
    <property type="entry name" value="PECTATE LYASE C-RELATED"/>
    <property type="match status" value="1"/>
</dbReference>
<dbReference type="PRINTS" id="PR00807">
    <property type="entry name" value="AMBALLERGEN"/>
</dbReference>
<dbReference type="InterPro" id="IPR052063">
    <property type="entry name" value="Polysaccharide_Lyase_1"/>
</dbReference>
<dbReference type="PANTHER" id="PTHR42970:SF1">
    <property type="entry name" value="PECTATE LYASE C-RELATED"/>
    <property type="match status" value="1"/>
</dbReference>
<evidence type="ECO:0000256" key="2">
    <source>
        <dbReference type="ARBA" id="ARBA00022729"/>
    </source>
</evidence>
<dbReference type="GO" id="GO:0016829">
    <property type="term" value="F:lyase activity"/>
    <property type="evidence" value="ECO:0007669"/>
    <property type="project" value="UniProtKB-KW"/>
</dbReference>
<dbReference type="EMBL" id="JAJNEC010000005">
    <property type="protein sequence ID" value="MCD2424756.1"/>
    <property type="molecule type" value="Genomic_DNA"/>
</dbReference>
<dbReference type="SUPFAM" id="SSF51126">
    <property type="entry name" value="Pectin lyase-like"/>
    <property type="match status" value="1"/>
</dbReference>
<comment type="caution">
    <text evidence="4">The sequence shown here is derived from an EMBL/GenBank/DDBJ whole genome shotgun (WGS) entry which is preliminary data.</text>
</comment>
<organism evidence="4 5">
    <name type="scientific">Niabella pedocola</name>
    <dbReference type="NCBI Taxonomy" id="1752077"/>
    <lineage>
        <taxon>Bacteria</taxon>
        <taxon>Pseudomonadati</taxon>
        <taxon>Bacteroidota</taxon>
        <taxon>Chitinophagia</taxon>
        <taxon>Chitinophagales</taxon>
        <taxon>Chitinophagaceae</taxon>
        <taxon>Niabella</taxon>
    </lineage>
</organism>
<evidence type="ECO:0000313" key="5">
    <source>
        <dbReference type="Proteomes" id="UP001199816"/>
    </source>
</evidence>
<evidence type="ECO:0000256" key="3">
    <source>
        <dbReference type="ARBA" id="ARBA00023180"/>
    </source>
</evidence>
<keyword evidence="5" id="KW-1185">Reference proteome</keyword>
<accession>A0ABS8PUK8</accession>
<reference evidence="4 5" key="1">
    <citation type="submission" date="2021-11" db="EMBL/GenBank/DDBJ databases">
        <title>Genomic of Niabella pedocola.</title>
        <authorList>
            <person name="Wu T."/>
        </authorList>
    </citation>
    <scope>NUCLEOTIDE SEQUENCE [LARGE SCALE GENOMIC DNA]</scope>
    <source>
        <strain evidence="4 5">JCM 31011</strain>
    </source>
</reference>
<gene>
    <name evidence="4" type="ORF">LQ567_18380</name>
</gene>
<protein>
    <submittedName>
        <fullName evidence="4">Pectate lyase</fullName>
    </submittedName>
</protein>
<evidence type="ECO:0000313" key="4">
    <source>
        <dbReference type="EMBL" id="MCD2424756.1"/>
    </source>
</evidence>
<name>A0ABS8PUK8_9BACT</name>
<proteinExistence type="predicted"/>
<dbReference type="Gene3D" id="2.160.20.10">
    <property type="entry name" value="Single-stranded right-handed beta-helix, Pectin lyase-like"/>
    <property type="match status" value="1"/>
</dbReference>
<dbReference type="InterPro" id="IPR018082">
    <property type="entry name" value="AmbAllergen"/>
</dbReference>